<evidence type="ECO:0000256" key="1">
    <source>
        <dbReference type="SAM" id="Phobius"/>
    </source>
</evidence>
<gene>
    <name evidence="2" type="ORF">ACFQ1E_17655</name>
</gene>
<reference evidence="3" key="1">
    <citation type="journal article" date="2019" name="Int. J. Syst. Evol. Microbiol.">
        <title>The Global Catalogue of Microorganisms (GCM) 10K type strain sequencing project: providing services to taxonomists for standard genome sequencing and annotation.</title>
        <authorList>
            <consortium name="The Broad Institute Genomics Platform"/>
            <consortium name="The Broad Institute Genome Sequencing Center for Infectious Disease"/>
            <person name="Wu L."/>
            <person name="Ma J."/>
        </authorList>
    </citation>
    <scope>NUCLEOTIDE SEQUENCE [LARGE SCALE GENOMIC DNA]</scope>
    <source>
        <strain evidence="3">CCUG 62982</strain>
    </source>
</reference>
<feature type="transmembrane region" description="Helical" evidence="1">
    <location>
        <begin position="33"/>
        <end position="49"/>
    </location>
</feature>
<protein>
    <recommendedName>
        <fullName evidence="4">Integral membrane protein</fullName>
    </recommendedName>
</protein>
<organism evidence="2 3">
    <name type="scientific">Sphingomonas canadensis</name>
    <dbReference type="NCBI Taxonomy" id="1219257"/>
    <lineage>
        <taxon>Bacteria</taxon>
        <taxon>Pseudomonadati</taxon>
        <taxon>Pseudomonadota</taxon>
        <taxon>Alphaproteobacteria</taxon>
        <taxon>Sphingomonadales</taxon>
        <taxon>Sphingomonadaceae</taxon>
        <taxon>Sphingomonas</taxon>
    </lineage>
</organism>
<feature type="transmembrane region" description="Helical" evidence="1">
    <location>
        <begin position="86"/>
        <end position="106"/>
    </location>
</feature>
<name>A0ABW3HF70_9SPHN</name>
<dbReference type="Proteomes" id="UP001596977">
    <property type="component" value="Unassembled WGS sequence"/>
</dbReference>
<sequence>MDRQLPAARIAFAVAAGAGLLGLFSLLGPQAHGLIAGALAIGAALVLLGSPPRGRDAARGWLRRGGLLIGAWAVAAAFWFGLMDMLATPLLVLAAVCAALGAVAVLGSPEGPGADNDDYPG</sequence>
<keyword evidence="3" id="KW-1185">Reference proteome</keyword>
<feature type="transmembrane region" description="Helical" evidence="1">
    <location>
        <begin position="61"/>
        <end position="80"/>
    </location>
</feature>
<feature type="transmembrane region" description="Helical" evidence="1">
    <location>
        <begin position="7"/>
        <end position="27"/>
    </location>
</feature>
<keyword evidence="1" id="KW-0812">Transmembrane</keyword>
<proteinExistence type="predicted"/>
<keyword evidence="1" id="KW-1133">Transmembrane helix</keyword>
<evidence type="ECO:0000313" key="3">
    <source>
        <dbReference type="Proteomes" id="UP001596977"/>
    </source>
</evidence>
<dbReference type="EMBL" id="JBHTJG010000010">
    <property type="protein sequence ID" value="MFD0948172.1"/>
    <property type="molecule type" value="Genomic_DNA"/>
</dbReference>
<evidence type="ECO:0008006" key="4">
    <source>
        <dbReference type="Google" id="ProtNLM"/>
    </source>
</evidence>
<evidence type="ECO:0000313" key="2">
    <source>
        <dbReference type="EMBL" id="MFD0948172.1"/>
    </source>
</evidence>
<keyword evidence="1" id="KW-0472">Membrane</keyword>
<accession>A0ABW3HF70</accession>
<dbReference type="RefSeq" id="WP_264946022.1">
    <property type="nucleotide sequence ID" value="NZ_JAPDRA010000010.1"/>
</dbReference>
<comment type="caution">
    <text evidence="2">The sequence shown here is derived from an EMBL/GenBank/DDBJ whole genome shotgun (WGS) entry which is preliminary data.</text>
</comment>